<gene>
    <name evidence="6" type="ORF">UA74_14815</name>
</gene>
<dbReference type="InterPro" id="IPR009081">
    <property type="entry name" value="PP-bd_ACP"/>
</dbReference>
<dbReference type="CDD" id="cd19531">
    <property type="entry name" value="LCL_NRPS-like"/>
    <property type="match status" value="1"/>
</dbReference>
<dbReference type="SUPFAM" id="SSF56801">
    <property type="entry name" value="Acetyl-CoA synthetase-like"/>
    <property type="match status" value="3"/>
</dbReference>
<dbReference type="InterPro" id="IPR045851">
    <property type="entry name" value="AMP-bd_C_sf"/>
</dbReference>
<dbReference type="NCBIfam" id="NF003417">
    <property type="entry name" value="PRK04813.1"/>
    <property type="match status" value="4"/>
</dbReference>
<dbReference type="SUPFAM" id="SSF52777">
    <property type="entry name" value="CoA-dependent acyltransferases"/>
    <property type="match status" value="8"/>
</dbReference>
<sequence>MADSRRDWECGTRVENGPGRLWRLIAAASTAGGDRVAVVCGRRRLSYAELTARSAALARRLRAVGVGPERPVAVLVEDGLDRVVACLAVFRAGGVYLPLDPGWPAGRRAAVLADARPVVTVSSAGVFEEVAGPVLSVDGEAEGTGGVEAGDGVSGAVGWPDPVPGLAAYLTYTSGSTGRPKGVLLTHGALANRMLWWQDVYPLFSQDVVLATASPGFDIAVWELLAGLVVGARLVIAEHRRHGIVPYLPELMAAEGVTVAHLVPSVLDELVAGSADGERLGLRLTVCGGERVPPSLRDRLLARSDTRLVHAYGPTEATITVVHDEAGAGAAADRLPLGRPMHNCAVAVVDADGLRVPVGVAGELLVGGVPLARGYLGGAAATAVRFLPDWLGLDPAGGGRVYRTGDRVRWLADGRLEFLGRVDEEFKVRGHRVDPAEVESLLHRHPAVGRAVVRQVDGRVVAYLQGSGGAEPAGLRAHLVDVLPEAVIPTRWVFVERFPTTSTGKIDHAALPAASAGVGVPTDEAGTEVERELAALWSGLLGVDSVGVADDFFALGGHSLIAARIVAAVWRGRRVRLSMADVLAARTVAVLARRVVELSAGQAGAGPSVAETGEQAGAAAAVPAELPLSPGQARILFEEEFLGGPGLFTVSVPTRWRGPVSEAALRAALDGLVRRHPVLRSVPSVDDGPPRLSVADAASVPFRVEDLRPLDAAARERRVAAATDEAMAEPFDLRRPPLLRARLLRLAEEEHLFLLVLHHIVIDRWSMRVVAEELRELYAAALDGRAPQLAAPANPAVLTSVDASARAERDLAYWRRSLDGAVWDVDLTVGPRRRVDHGHRAGRVVRVLSPEQTAALSAVCAARGVTPFMVLLAAFQVLLHRFSDAQDVVVAAPMADRDLPGAEAVVTMLVNTVPLRVDLRGAPRFGEVLEQCRAAVPAAYAHQAVPVERLAGALGRRRDAGHHPLMRHMVVWEDSLGTAVELPGVVAEPLRPPSRLTAFDLTLIARALPDGVDLELEFNHDVLDGPAAEVLADGFTALLADVLADPDLRIGAARLTTVAAAPVLAGPVEPPATDVPGLLRAVAGRTPGAAAVVDGSTVVDYAELVRHADVVAARIGAAGGRRGDVVGVCLPRSVDLVAALSGVLAAGCAFLPLSPDDPDDRLRGQLAISGARLVVSADVDRFARLGVVAVDPGSAGDPGGPGPAPQPAEAAYVLFTSGSTGEPKGVVVEHRALADHVRWAVREYGLSPADRVLQFCAVTFDVLVEEVFPTLVAGATVVLRDEASAGSVQALLQRCARHGVTVANLPTGYWERLVDALNDEGGLVLPSSLRLMVIGGQQVEPDAVAHWHRRAGGVRLVNAYGPTEVTIGATAADLVPGGGTPIGVPTANTRAYLLDRYLMPVPDGVVAELYLAGAGLARGYARRGGLTAERFLPDPFVGDGQRMYRTGDLARRDGGALHFVSRTDRQVKLRGFRIELDEVETVLAGHPSVVESAVVVRGDVLIAHVAAPAGVESAAVRAYAAGVLPAFMVPAVVAVTSALPRTAAGKIDRAGLVSLDVGPEPDEGYREPRTDRERAAAAVWAEALGVARVGLGDSFFALGGHSLLAMDLVRRMRGLGYPELRMPDLFANPTIEGLAPWAVDEPATTDGEPAAAAVVVDTAPLSWAQLAIWAQATTAGGSTFHLPVVLRLSGPLSVQTLRAATAALTDRHDLLRSVLAEDQDGPRWRPAGHTHALRVLDADDADPDGQLRALIAEPFDLAAAPPVRWILLRRGTTEHVLVIVLHHIAGDGWSARVLVRELAELYAARVEQRPAVLPAAASFLISAAADRAAPTDDAGLAFWAEALRGAPERLDLPAARKPDTPRDPGRHTVRVPLPASAAAALVALSRREDTTLFITVLAGVQAWLARCCGQPDVVVGTPVADRADEATAGMVGPLVSVLPIRVAVESGGSFTAHLARTRAAVHAAFQHGAVPTQQIVRQLGRSGRGLSQVVFDLDDDAAQETTAFADVTARTVPQTPTLGAFDLEITARTTVDGMDVELRGAADLLSHTGIAHLASALAHLLGGVAEQPDAAVAGLDLLGDRERHRLLVEPNRQTMPERPAEVLGLVTGWAVRTPDATAVTTSTGSLTYRELDALSDGVAAWLRERDLPVEGPVATRLGRCLQLPAVVLGIWKAGGVYVPLDPEQPTERHRRILADCRAHAVIADQADPVFGDTACLVLAELRPADPGPVRRPEPDQLAYVTYTSGSTGAPKGVQCTHRGLANQLAWSRQTYPLRPGDAGAQVAAVGFDISLWELFHPLACGGRLVVLDQDRHGDVAAIAELVAAQRVVVLHLVPTLLEHYLRERPAGSLRHVLCGGERLSPGLPARFAARLPAALHHTYGPTETAIIATHWRSPGGVEPGRVSLGRPLPNARVYVLDAFGQPVPAGVVGELVIGGEVLARGYLGNPAATADRFVPDPFADIPGARAYRTGDLARYHPEGGLEFVGRADRQVKIAGVRVEPHEVESALVATPGVAACAVLPYRDDGDGEDGDGGDGEDGDGGDGEDGDGVVSLVGYLVAEDPTADADALSAQVRRALRERLPRAMVPAHLVVLAELPIGVTGKLDVAALPAPVPAAAPATGEVVAPGSDVERALAAIWSQVLPVAAGRAIGVGDNFFDLGGDSVSAIRVAARARAAGLRVELGQVLRAATLADLAVAVVPIDPAADAAAPLSAAADGRLWLTPAQRRFLAGAARETGHFNQAVLTEPTERIDPARLRAALRAVAAHHDAFRLRAVWDDGRWQDHAVLASAADALATVLVADAPVVAADVEEWARPVHAAVDVEHGPTLAALVGERAEGGQVVLLVAHHLAIDTASWETVLSDLDSAYRQVSRDVPVALPVPVTPFADFARAQPVLAARVDTPAQREHWRRGLADLPRLPLLPVLPAATGEDDDTAPVLLLLGAADTEALLAATAAHRIRVDEVLLAGVARVAARWTGDRRVAVLRETHGRSGPSDWPDLTGTVGWLTGVYPVSVELPSEDPLAALRAVRAALAEVPDGGVGYGLLRADAGPEPDLVVNHLGSTTGRPGAGLFARAERQMIGAYAAAEHASVRGVEVISGLDDRGLWVEWLHDPQRFPRTAVRGLAEQLRIELIALVAALAGPFGIAAVPADFPAVALPAADLRAVLTARTGSRTVLPLSPAQQGMVAWHLARPGSVAYHTQILFEVDGAVDQRALRAAWQQVVEHTDVFRAAFPSAGLDEPVQVIGASPPVDWRVHTGTEADLDVVLAADRSEPFALAEPGPQRWHWIDGGARGRWLLWSHHHILLDGWSLPLVLADVAEAYAARVAGRRWVPPRRPGYDAYLAWLSTQDEQAGARFWRDALASAEPTRLGRAGAVGATSSAALVTADLPPAATRALTRLAERSRATLHSVVLAAWSLLLRGRCASRDLLFGVVMSLRPEEVPGSERLIGLCLNTVPLRVRIDDDAELPALFHQVQRSLVDGYQHAAHPLGRIRAWAGASDALFDSIVVFENYPGDRTGAALGEHGALRVVRAVESTEFAVSLTVLPGDRLTFELTHQTDALTSAEATGLVRRLARLLERIADSGDPDGRENP</sequence>
<dbReference type="InterPro" id="IPR023213">
    <property type="entry name" value="CAT-like_dom_sf"/>
</dbReference>
<dbReference type="GO" id="GO:0008610">
    <property type="term" value="P:lipid biosynthetic process"/>
    <property type="evidence" value="ECO:0007669"/>
    <property type="project" value="UniProtKB-ARBA"/>
</dbReference>
<dbReference type="InterPro" id="IPR020845">
    <property type="entry name" value="AMP-binding_CS"/>
</dbReference>
<dbReference type="PANTHER" id="PTHR45527:SF1">
    <property type="entry name" value="FATTY ACID SYNTHASE"/>
    <property type="match status" value="1"/>
</dbReference>
<evidence type="ECO:0000256" key="4">
    <source>
        <dbReference type="SAM" id="MobiDB-lite"/>
    </source>
</evidence>
<dbReference type="Gene3D" id="3.40.50.12780">
    <property type="entry name" value="N-terminal domain of ligase-like"/>
    <property type="match status" value="2"/>
</dbReference>
<feature type="compositionally biased region" description="Acidic residues" evidence="4">
    <location>
        <begin position="2525"/>
        <end position="2545"/>
    </location>
</feature>
<evidence type="ECO:0000256" key="3">
    <source>
        <dbReference type="ARBA" id="ARBA00022553"/>
    </source>
</evidence>
<evidence type="ECO:0000256" key="1">
    <source>
        <dbReference type="ARBA" id="ARBA00001957"/>
    </source>
</evidence>
<evidence type="ECO:0000256" key="2">
    <source>
        <dbReference type="ARBA" id="ARBA00022450"/>
    </source>
</evidence>
<dbReference type="PANTHER" id="PTHR45527">
    <property type="entry name" value="NONRIBOSOMAL PEPTIDE SYNTHETASE"/>
    <property type="match status" value="1"/>
</dbReference>
<dbReference type="GO" id="GO:0043041">
    <property type="term" value="P:amino acid activation for nonribosomal peptide biosynthetic process"/>
    <property type="evidence" value="ECO:0007669"/>
    <property type="project" value="TreeGrafter"/>
</dbReference>
<dbReference type="Gene3D" id="3.30.300.30">
    <property type="match status" value="3"/>
</dbReference>
<dbReference type="Gene3D" id="3.30.559.10">
    <property type="entry name" value="Chloramphenicol acetyltransferase-like domain"/>
    <property type="match status" value="4"/>
</dbReference>
<feature type="domain" description="Carrier" evidence="5">
    <location>
        <begin position="1567"/>
        <end position="1642"/>
    </location>
</feature>
<dbReference type="KEGG" id="acad:UA74_14815"/>
<dbReference type="FunFam" id="1.10.1200.10:FF:000005">
    <property type="entry name" value="Nonribosomal peptide synthetase 1"/>
    <property type="match status" value="1"/>
</dbReference>
<dbReference type="InterPro" id="IPR025110">
    <property type="entry name" value="AMP-bd_C"/>
</dbReference>
<dbReference type="SMART" id="SM00823">
    <property type="entry name" value="PKS_PP"/>
    <property type="match status" value="3"/>
</dbReference>
<dbReference type="Gene3D" id="1.10.1200.10">
    <property type="entry name" value="ACP-like"/>
    <property type="match status" value="3"/>
</dbReference>
<evidence type="ECO:0000313" key="6">
    <source>
        <dbReference type="EMBL" id="APU15019.1"/>
    </source>
</evidence>
<proteinExistence type="predicted"/>
<dbReference type="GO" id="GO:0005737">
    <property type="term" value="C:cytoplasm"/>
    <property type="evidence" value="ECO:0007669"/>
    <property type="project" value="TreeGrafter"/>
</dbReference>
<dbReference type="GO" id="GO:0003824">
    <property type="term" value="F:catalytic activity"/>
    <property type="evidence" value="ECO:0007669"/>
    <property type="project" value="InterPro"/>
</dbReference>
<dbReference type="NCBIfam" id="TIGR01733">
    <property type="entry name" value="AA-adenyl-dom"/>
    <property type="match status" value="3"/>
</dbReference>
<dbReference type="SUPFAM" id="SSF47336">
    <property type="entry name" value="ACP-like"/>
    <property type="match status" value="3"/>
</dbReference>
<dbReference type="Pfam" id="PF00668">
    <property type="entry name" value="Condensation"/>
    <property type="match status" value="4"/>
</dbReference>
<dbReference type="InterPro" id="IPR000873">
    <property type="entry name" value="AMP-dep_synth/lig_dom"/>
</dbReference>
<dbReference type="Gene3D" id="3.40.50.980">
    <property type="match status" value="2"/>
</dbReference>
<dbReference type="InterPro" id="IPR006162">
    <property type="entry name" value="Ppantetheine_attach_site"/>
</dbReference>
<dbReference type="Pfam" id="PF00501">
    <property type="entry name" value="AMP-binding"/>
    <property type="match status" value="3"/>
</dbReference>
<dbReference type="GO" id="GO:0044550">
    <property type="term" value="P:secondary metabolite biosynthetic process"/>
    <property type="evidence" value="ECO:0007669"/>
    <property type="project" value="TreeGrafter"/>
</dbReference>
<feature type="domain" description="Carrier" evidence="5">
    <location>
        <begin position="2624"/>
        <end position="2701"/>
    </location>
</feature>
<dbReference type="PROSITE" id="PS00012">
    <property type="entry name" value="PHOSPHOPANTETHEINE"/>
    <property type="match status" value="3"/>
</dbReference>
<dbReference type="InterPro" id="IPR001242">
    <property type="entry name" value="Condensation_dom"/>
</dbReference>
<dbReference type="InterPro" id="IPR010071">
    <property type="entry name" value="AA_adenyl_dom"/>
</dbReference>
<dbReference type="EMBL" id="CP016076">
    <property type="protein sequence ID" value="APU15019.1"/>
    <property type="molecule type" value="Genomic_DNA"/>
</dbReference>
<keyword evidence="3" id="KW-0597">Phosphoprotein</keyword>
<feature type="region of interest" description="Disordered" evidence="4">
    <location>
        <begin position="2520"/>
        <end position="2545"/>
    </location>
</feature>
<dbReference type="InterPro" id="IPR036736">
    <property type="entry name" value="ACP-like_sf"/>
</dbReference>
<dbReference type="Pfam" id="PF00550">
    <property type="entry name" value="PP-binding"/>
    <property type="match status" value="3"/>
</dbReference>
<dbReference type="GO" id="GO:0031177">
    <property type="term" value="F:phosphopantetheine binding"/>
    <property type="evidence" value="ECO:0007669"/>
    <property type="project" value="InterPro"/>
</dbReference>
<accession>A0AAC9PS07</accession>
<feature type="domain" description="Carrier" evidence="5">
    <location>
        <begin position="524"/>
        <end position="599"/>
    </location>
</feature>
<dbReference type="Gene3D" id="2.30.38.10">
    <property type="entry name" value="Luciferase, Domain 3"/>
    <property type="match status" value="1"/>
</dbReference>
<keyword evidence="2" id="KW-0596">Phosphopantetheine</keyword>
<name>A0AAC9PS07_9PSEU</name>
<dbReference type="Gene3D" id="3.30.559.30">
    <property type="entry name" value="Nonribosomal peptide synthetase, condensation domain"/>
    <property type="match status" value="4"/>
</dbReference>
<organism evidence="6 7">
    <name type="scientific">Actinoalloteichus fjordicus</name>
    <dbReference type="NCBI Taxonomy" id="1612552"/>
    <lineage>
        <taxon>Bacteria</taxon>
        <taxon>Bacillati</taxon>
        <taxon>Actinomycetota</taxon>
        <taxon>Actinomycetes</taxon>
        <taxon>Pseudonocardiales</taxon>
        <taxon>Pseudonocardiaceae</taxon>
        <taxon>Actinoalloteichus</taxon>
    </lineage>
</organism>
<dbReference type="PROSITE" id="PS00455">
    <property type="entry name" value="AMP_BINDING"/>
    <property type="match status" value="3"/>
</dbReference>
<dbReference type="Pfam" id="PF13193">
    <property type="entry name" value="AMP-binding_C"/>
    <property type="match status" value="1"/>
</dbReference>
<dbReference type="InterPro" id="IPR042099">
    <property type="entry name" value="ANL_N_sf"/>
</dbReference>
<evidence type="ECO:0000313" key="7">
    <source>
        <dbReference type="Proteomes" id="UP000185511"/>
    </source>
</evidence>
<dbReference type="PROSITE" id="PS50075">
    <property type="entry name" value="CARRIER"/>
    <property type="match status" value="3"/>
</dbReference>
<protein>
    <submittedName>
        <fullName evidence="6">Amino acid adenylation enzyme/thioester reductase family protein</fullName>
    </submittedName>
</protein>
<keyword evidence="7" id="KW-1185">Reference proteome</keyword>
<evidence type="ECO:0000259" key="5">
    <source>
        <dbReference type="PROSITE" id="PS50075"/>
    </source>
</evidence>
<reference evidence="7" key="1">
    <citation type="submission" date="2016-06" db="EMBL/GenBank/DDBJ databases">
        <title>Complete genome sequence of Actinoalloteichus fjordicus DSM 46855 (=ADI127-17), type strain of the new species Actinoalloteichus fjordicus.</title>
        <authorList>
            <person name="Ruckert C."/>
            <person name="Nouioui I."/>
            <person name="Willmese J."/>
            <person name="van Wezel G."/>
            <person name="Klenk H.-P."/>
            <person name="Kalinowski J."/>
            <person name="Zotchev S.B."/>
        </authorList>
    </citation>
    <scope>NUCLEOTIDE SEQUENCE [LARGE SCALE GENOMIC DNA]</scope>
    <source>
        <strain evidence="7">ADI127-7</strain>
    </source>
</reference>
<dbReference type="InterPro" id="IPR020806">
    <property type="entry name" value="PKS_PP-bd"/>
</dbReference>
<dbReference type="RefSeq" id="WP_075764581.1">
    <property type="nucleotide sequence ID" value="NZ_CP016076.1"/>
</dbReference>
<dbReference type="Proteomes" id="UP000185511">
    <property type="component" value="Chromosome"/>
</dbReference>
<comment type="cofactor">
    <cofactor evidence="1">
        <name>pantetheine 4'-phosphate</name>
        <dbReference type="ChEBI" id="CHEBI:47942"/>
    </cofactor>
</comment>
<dbReference type="CDD" id="cd05930">
    <property type="entry name" value="A_NRPS"/>
    <property type="match status" value="2"/>
</dbReference>